<comment type="cofactor">
    <cofactor evidence="1 7">
        <name>FMN</name>
        <dbReference type="ChEBI" id="CHEBI:58210"/>
    </cofactor>
</comment>
<dbReference type="SUPFAM" id="SSF52218">
    <property type="entry name" value="Flavoproteins"/>
    <property type="match status" value="1"/>
</dbReference>
<dbReference type="GO" id="GO:0010181">
    <property type="term" value="F:FMN binding"/>
    <property type="evidence" value="ECO:0007669"/>
    <property type="project" value="UniProtKB-UniRule"/>
</dbReference>
<evidence type="ECO:0000256" key="7">
    <source>
        <dbReference type="PIRNR" id="PIRNR038996"/>
    </source>
</evidence>
<proteinExistence type="inferred from homology"/>
<dbReference type="InterPro" id="IPR001094">
    <property type="entry name" value="Flavdoxin-like"/>
</dbReference>
<evidence type="ECO:0000256" key="1">
    <source>
        <dbReference type="ARBA" id="ARBA00001917"/>
    </source>
</evidence>
<dbReference type="EMBL" id="AFBR01000021">
    <property type="protein sequence ID" value="EGG56049.1"/>
    <property type="molecule type" value="Genomic_DNA"/>
</dbReference>
<dbReference type="PANTHER" id="PTHR42809:SF1">
    <property type="entry name" value="FLAVODOXIN 1"/>
    <property type="match status" value="1"/>
</dbReference>
<keyword evidence="3 7" id="KW-0813">Transport</keyword>
<name>F3QRB9_9BACT</name>
<gene>
    <name evidence="9" type="ORF">HMPREF9442_00718</name>
</gene>
<accession>F3QRB9</accession>
<evidence type="ECO:0000259" key="8">
    <source>
        <dbReference type="PROSITE" id="PS50902"/>
    </source>
</evidence>
<dbReference type="PIRSF" id="PIRSF038996">
    <property type="entry name" value="FldA"/>
    <property type="match status" value="1"/>
</dbReference>
<evidence type="ECO:0000256" key="4">
    <source>
        <dbReference type="ARBA" id="ARBA00022630"/>
    </source>
</evidence>
<evidence type="ECO:0000313" key="10">
    <source>
        <dbReference type="Proteomes" id="UP000005546"/>
    </source>
</evidence>
<evidence type="ECO:0000256" key="5">
    <source>
        <dbReference type="ARBA" id="ARBA00022643"/>
    </source>
</evidence>
<dbReference type="Pfam" id="PF00258">
    <property type="entry name" value="Flavodoxin_1"/>
    <property type="match status" value="1"/>
</dbReference>
<evidence type="ECO:0000313" key="9">
    <source>
        <dbReference type="EMBL" id="EGG56049.1"/>
    </source>
</evidence>
<dbReference type="PROSITE" id="PS50902">
    <property type="entry name" value="FLAVODOXIN_LIKE"/>
    <property type="match status" value="1"/>
</dbReference>
<dbReference type="NCBIfam" id="NF006738">
    <property type="entry name" value="PRK09267.1-4"/>
    <property type="match status" value="1"/>
</dbReference>
<dbReference type="OrthoDB" id="9790745at2"/>
<reference evidence="9 10" key="1">
    <citation type="submission" date="2011-02" db="EMBL/GenBank/DDBJ databases">
        <authorList>
            <person name="Weinstock G."/>
            <person name="Sodergren E."/>
            <person name="Clifton S."/>
            <person name="Fulton L."/>
            <person name="Fulton B."/>
            <person name="Courtney L."/>
            <person name="Fronick C."/>
            <person name="Harrison M."/>
            <person name="Strong C."/>
            <person name="Farmer C."/>
            <person name="Delahaunty K."/>
            <person name="Markovic C."/>
            <person name="Hall O."/>
            <person name="Minx P."/>
            <person name="Tomlinson C."/>
            <person name="Mitreva M."/>
            <person name="Hou S."/>
            <person name="Chen J."/>
            <person name="Wollam A."/>
            <person name="Pepin K.H."/>
            <person name="Johnson M."/>
            <person name="Bhonagiri V."/>
            <person name="Zhang X."/>
            <person name="Suruliraj S."/>
            <person name="Warren W."/>
            <person name="Chinwalla A."/>
            <person name="Mardis E.R."/>
            <person name="Wilson R.K."/>
        </authorList>
    </citation>
    <scope>NUCLEOTIDE SEQUENCE [LARGE SCALE GENOMIC DNA]</scope>
    <source>
        <strain evidence="9 10">YIT 11841</strain>
    </source>
</reference>
<dbReference type="eggNOG" id="COG0716">
    <property type="taxonomic scope" value="Bacteria"/>
</dbReference>
<dbReference type="HOGENOM" id="CLU_051402_1_0_10"/>
<evidence type="ECO:0000256" key="6">
    <source>
        <dbReference type="ARBA" id="ARBA00022982"/>
    </source>
</evidence>
<sequence>MKKMTIYYGSTTGTCETLASSIAQALGMSNDNVHNVTEMTKEDLENNDVLILGSSTWGCGDLQDDWYDGVEILKKADLTGKKVALFACGDGESYGDTFCEAMTHIHDALADSGCTFIGKVLTADYTFTSSTAVDGDDFIGLALDDVNESDKSEARIANWAKQIEAEMA</sequence>
<dbReference type="STRING" id="762982.HMPREF9442_00718"/>
<dbReference type="InterPro" id="IPR050619">
    <property type="entry name" value="Flavodoxin"/>
</dbReference>
<comment type="caution">
    <text evidence="9">The sequence shown here is derived from an EMBL/GenBank/DDBJ whole genome shotgun (WGS) entry which is preliminary data.</text>
</comment>
<dbReference type="InterPro" id="IPR008254">
    <property type="entry name" value="Flavodoxin/NO_synth"/>
</dbReference>
<dbReference type="NCBIfam" id="NF006739">
    <property type="entry name" value="PRK09267.1-5"/>
    <property type="match status" value="1"/>
</dbReference>
<dbReference type="InterPro" id="IPR029039">
    <property type="entry name" value="Flavoprotein-like_sf"/>
</dbReference>
<dbReference type="GeneID" id="98396605"/>
<protein>
    <recommendedName>
        <fullName evidence="7">Flavodoxin</fullName>
    </recommendedName>
</protein>
<organism evidence="9 10">
    <name type="scientific">Paraprevotella xylaniphila YIT 11841</name>
    <dbReference type="NCBI Taxonomy" id="762982"/>
    <lineage>
        <taxon>Bacteria</taxon>
        <taxon>Pseudomonadati</taxon>
        <taxon>Bacteroidota</taxon>
        <taxon>Bacteroidia</taxon>
        <taxon>Bacteroidales</taxon>
        <taxon>Prevotellaceae</taxon>
        <taxon>Paraprevotella</taxon>
    </lineage>
</organism>
<dbReference type="Gene3D" id="3.40.50.360">
    <property type="match status" value="1"/>
</dbReference>
<keyword evidence="10" id="KW-1185">Reference proteome</keyword>
<feature type="domain" description="Flavodoxin-like" evidence="8">
    <location>
        <begin position="4"/>
        <end position="164"/>
    </location>
</feature>
<dbReference type="AlphaFoldDB" id="F3QRB9"/>
<dbReference type="InterPro" id="IPR010086">
    <property type="entry name" value="Flavodoxin_lc"/>
</dbReference>
<evidence type="ECO:0000256" key="3">
    <source>
        <dbReference type="ARBA" id="ARBA00022448"/>
    </source>
</evidence>
<dbReference type="Proteomes" id="UP000005546">
    <property type="component" value="Unassembled WGS sequence"/>
</dbReference>
<dbReference type="RefSeq" id="WP_008625251.1">
    <property type="nucleotide sequence ID" value="NZ_GL883825.1"/>
</dbReference>
<comment type="function">
    <text evidence="7">Low-potential electron donor to a number of redox enzymes.</text>
</comment>
<keyword evidence="5 7" id="KW-0288">FMN</keyword>
<keyword evidence="6 7" id="KW-0249">Electron transport</keyword>
<keyword evidence="4 7" id="KW-0285">Flavoprotein</keyword>
<comment type="similarity">
    <text evidence="2 7">Belongs to the flavodoxin family.</text>
</comment>
<dbReference type="PRINTS" id="PR00369">
    <property type="entry name" value="FLAVODOXIN"/>
</dbReference>
<dbReference type="PANTHER" id="PTHR42809">
    <property type="entry name" value="FLAVODOXIN 2"/>
    <property type="match status" value="1"/>
</dbReference>
<dbReference type="GO" id="GO:0009055">
    <property type="term" value="F:electron transfer activity"/>
    <property type="evidence" value="ECO:0007669"/>
    <property type="project" value="UniProtKB-UniRule"/>
</dbReference>
<dbReference type="NCBIfam" id="TIGR01752">
    <property type="entry name" value="flav_long"/>
    <property type="match status" value="1"/>
</dbReference>
<evidence type="ECO:0000256" key="2">
    <source>
        <dbReference type="ARBA" id="ARBA00005267"/>
    </source>
</evidence>